<accession>A0ABT5R0Y3</accession>
<comment type="caution">
    <text evidence="1">The sequence shown here is derived from an EMBL/GenBank/DDBJ whole genome shotgun (WGS) entry which is preliminary data.</text>
</comment>
<protein>
    <submittedName>
        <fullName evidence="1">Uncharacterized protein</fullName>
    </submittedName>
</protein>
<evidence type="ECO:0000313" key="2">
    <source>
        <dbReference type="Proteomes" id="UP001149400"/>
    </source>
</evidence>
<organism evidence="1 2">
    <name type="scientific">Enterovibrio gelatinilyticus</name>
    <dbReference type="NCBI Taxonomy" id="2899819"/>
    <lineage>
        <taxon>Bacteria</taxon>
        <taxon>Pseudomonadati</taxon>
        <taxon>Pseudomonadota</taxon>
        <taxon>Gammaproteobacteria</taxon>
        <taxon>Vibrionales</taxon>
        <taxon>Vibrionaceae</taxon>
        <taxon>Enterovibrio</taxon>
    </lineage>
</organism>
<dbReference type="EMBL" id="JAJUBC010000012">
    <property type="protein sequence ID" value="MDD1793926.1"/>
    <property type="molecule type" value="Genomic_DNA"/>
</dbReference>
<keyword evidence="2" id="KW-1185">Reference proteome</keyword>
<dbReference type="Proteomes" id="UP001149400">
    <property type="component" value="Unassembled WGS sequence"/>
</dbReference>
<evidence type="ECO:0000313" key="1">
    <source>
        <dbReference type="EMBL" id="MDD1793926.1"/>
    </source>
</evidence>
<name>A0ABT5R0Y3_9GAMM</name>
<dbReference type="RefSeq" id="WP_274164771.1">
    <property type="nucleotide sequence ID" value="NZ_JAJUBC010000012.1"/>
</dbReference>
<reference evidence="1" key="1">
    <citation type="submission" date="2021-12" db="EMBL/GenBank/DDBJ databases">
        <title>Enterovibrio ZSDZ35 sp. nov. and Enterovibrio ZSDZ42 sp. nov., isolated from coastal seawater in Qingdao.</title>
        <authorList>
            <person name="Zhang P."/>
        </authorList>
    </citation>
    <scope>NUCLEOTIDE SEQUENCE</scope>
    <source>
        <strain evidence="1">ZSDZ42</strain>
    </source>
</reference>
<proteinExistence type="predicted"/>
<gene>
    <name evidence="1" type="ORF">LRP50_12350</name>
</gene>
<sequence>MLGAAVREVSKTSIALANFENCIHNHYFCIELKHYIFSIQHKIQSKNAKEIFDPRLKMPTSFMSEHSAEFALVPSMRTLLKKSFSTVIPIYPWLSREFGRKSQNYNDIGEFKVIALFPRRPKLIKKDILFTINHELIEYSNEASKHGVLTIAGLPLVRSLLELDQYPECLWFELTTARSGLQSTYDAETYRLSESVILSILKDSKVHTMSSLENFVRHVKHITSTGFFGAKYKPVFFLVKE</sequence>